<evidence type="ECO:0000313" key="1">
    <source>
        <dbReference type="EMBL" id="EMI20858.1"/>
    </source>
</evidence>
<dbReference type="PATRIC" id="fig|1265738.3.peg.2227"/>
<sequence>MEKIHVFASNEVNQVASQAKLALRWIHISATQQLRIVIGRRPPSMVKGGKSFQR</sequence>
<dbReference type="EMBL" id="ANOG01000313">
    <property type="protein sequence ID" value="EMI20858.1"/>
    <property type="molecule type" value="Genomic_DNA"/>
</dbReference>
<organism evidence="1 2">
    <name type="scientific">Rhodopirellula maiorica SM1</name>
    <dbReference type="NCBI Taxonomy" id="1265738"/>
    <lineage>
        <taxon>Bacteria</taxon>
        <taxon>Pseudomonadati</taxon>
        <taxon>Planctomycetota</taxon>
        <taxon>Planctomycetia</taxon>
        <taxon>Pirellulales</taxon>
        <taxon>Pirellulaceae</taxon>
        <taxon>Novipirellula</taxon>
    </lineage>
</organism>
<proteinExistence type="predicted"/>
<dbReference type="AlphaFoldDB" id="M5RNG6"/>
<dbReference type="Proteomes" id="UP000011991">
    <property type="component" value="Unassembled WGS sequence"/>
</dbReference>
<evidence type="ECO:0000313" key="2">
    <source>
        <dbReference type="Proteomes" id="UP000011991"/>
    </source>
</evidence>
<comment type="caution">
    <text evidence="1">The sequence shown here is derived from an EMBL/GenBank/DDBJ whole genome shotgun (WGS) entry which is preliminary data.</text>
</comment>
<protein>
    <submittedName>
        <fullName evidence="1">Uncharacterized protein</fullName>
    </submittedName>
</protein>
<name>M5RNG6_9BACT</name>
<reference evidence="1 2" key="1">
    <citation type="journal article" date="2013" name="Mar. Genomics">
        <title>Expression of sulfatases in Rhodopirellula baltica and the diversity of sulfatases in the genus Rhodopirellula.</title>
        <authorList>
            <person name="Wegner C.E."/>
            <person name="Richter-Heitmann T."/>
            <person name="Klindworth A."/>
            <person name="Klockow C."/>
            <person name="Richter M."/>
            <person name="Achstetter T."/>
            <person name="Glockner F.O."/>
            <person name="Harder J."/>
        </authorList>
    </citation>
    <scope>NUCLEOTIDE SEQUENCE [LARGE SCALE GENOMIC DNA]</scope>
    <source>
        <strain evidence="1 2">SM1</strain>
    </source>
</reference>
<accession>M5RNG6</accession>
<keyword evidence="2" id="KW-1185">Reference proteome</keyword>
<gene>
    <name evidence="1" type="ORF">RMSM_02222</name>
</gene>